<sequence>MSKEQENGISTEQGHEPQSFVEKEEFLCLVNQRHLEGKISTEEAWYYEQRYGHASRPDMQG</sequence>
<evidence type="ECO:0000313" key="3">
    <source>
        <dbReference type="Proteomes" id="UP000229500"/>
    </source>
</evidence>
<reference evidence="3" key="1">
    <citation type="submission" date="2017-09" db="EMBL/GenBank/DDBJ databases">
        <title>Depth-based differentiation of microbial function through sediment-hosted aquifers and enrichment of novel symbionts in the deep terrestrial subsurface.</title>
        <authorList>
            <person name="Probst A.J."/>
            <person name="Ladd B."/>
            <person name="Jarett J.K."/>
            <person name="Geller-Mcgrath D.E."/>
            <person name="Sieber C.M.K."/>
            <person name="Emerson J.B."/>
            <person name="Anantharaman K."/>
            <person name="Thomas B.C."/>
            <person name="Malmstrom R."/>
            <person name="Stieglmeier M."/>
            <person name="Klingl A."/>
            <person name="Woyke T."/>
            <person name="Ryan C.M."/>
            <person name="Banfield J.F."/>
        </authorList>
    </citation>
    <scope>NUCLEOTIDE SEQUENCE [LARGE SCALE GENOMIC DNA]</scope>
</reference>
<dbReference type="Proteomes" id="UP000229500">
    <property type="component" value="Unassembled WGS sequence"/>
</dbReference>
<accession>A0A2M8L4P0</accession>
<evidence type="ECO:0000256" key="1">
    <source>
        <dbReference type="SAM" id="MobiDB-lite"/>
    </source>
</evidence>
<proteinExistence type="predicted"/>
<dbReference type="AlphaFoldDB" id="A0A2M8L4P0"/>
<name>A0A2M8L4P0_9BACT</name>
<dbReference type="EMBL" id="PFEL01000121">
    <property type="protein sequence ID" value="PJE68562.1"/>
    <property type="molecule type" value="Genomic_DNA"/>
</dbReference>
<comment type="caution">
    <text evidence="2">The sequence shown here is derived from an EMBL/GenBank/DDBJ whole genome shotgun (WGS) entry which is preliminary data.</text>
</comment>
<feature type="region of interest" description="Disordered" evidence="1">
    <location>
        <begin position="1"/>
        <end position="20"/>
    </location>
</feature>
<evidence type="ECO:0000313" key="2">
    <source>
        <dbReference type="EMBL" id="PJE68562.1"/>
    </source>
</evidence>
<gene>
    <name evidence="2" type="ORF">COU96_03245</name>
</gene>
<protein>
    <submittedName>
        <fullName evidence="2">Uncharacterized protein</fullName>
    </submittedName>
</protein>
<organism evidence="2 3">
    <name type="scientific">Candidatus Shapirobacteria bacterium CG10_big_fil_rev_8_21_14_0_10_38_14</name>
    <dbReference type="NCBI Taxonomy" id="1974483"/>
    <lineage>
        <taxon>Bacteria</taxon>
        <taxon>Candidatus Shapironibacteriota</taxon>
    </lineage>
</organism>